<feature type="region of interest" description="Disordered" evidence="1">
    <location>
        <begin position="78"/>
        <end position="269"/>
    </location>
</feature>
<sequence>MMTGRVLLVCALCVLWCGAGCLYARDLDSKALGDCMPSGALGVNASHVPNGCNKYMPTPPLRSALPISAIQAEDATVVSQEGGSLTSGTTQDTASGPGSGGGSGGKGDLAVPGASTGVVPGVPGSVSGAGAPADSAGSAGAASAPSTPEKGQTGCGDDALDCGGQQSSGSPALEQQDLEVPKTEEPPATQHTNQKGNEVKSTEASTPELENTNAQHEIITPVNENGSTSTDASTAVAANSTSASSQEEATESSSNGSHSSPQGEVITGT</sequence>
<feature type="compositionally biased region" description="Polar residues" evidence="1">
    <location>
        <begin position="202"/>
        <end position="215"/>
    </location>
</feature>
<feature type="compositionally biased region" description="Polar residues" evidence="1">
    <location>
        <begin position="78"/>
        <end position="94"/>
    </location>
</feature>
<feature type="compositionally biased region" description="Low complexity" evidence="1">
    <location>
        <begin position="110"/>
        <end position="146"/>
    </location>
</feature>
<dbReference type="OrthoDB" id="10616852at2759"/>
<reference evidence="3 4" key="1">
    <citation type="journal article" date="2012" name="BMC Genomics">
        <title>Comparative genomic analysis of human infective Trypanosoma cruzi lineages with the bat-restricted subspecies T. cruzi marinkellei.</title>
        <authorList>
            <person name="Franzen O."/>
            <person name="Talavera-Lopez C."/>
            <person name="Ochaya S."/>
            <person name="Butler C.E."/>
            <person name="Messenger L.A."/>
            <person name="Lewis M.D."/>
            <person name="Llewellyn M.S."/>
            <person name="Marinkelle C.J."/>
            <person name="Tyler K.M."/>
            <person name="Miles M.A."/>
            <person name="Andersson B."/>
        </authorList>
    </citation>
    <scope>NUCLEOTIDE SEQUENCE [LARGE SCALE GENOMIC DNA]</scope>
    <source>
        <strain evidence="3 4">B7</strain>
    </source>
</reference>
<name>K2MLG2_TRYCR</name>
<evidence type="ECO:0000256" key="2">
    <source>
        <dbReference type="SAM" id="SignalP"/>
    </source>
</evidence>
<accession>K2MLG2</accession>
<comment type="caution">
    <text evidence="3">The sequence shown here is derived from an EMBL/GenBank/DDBJ whole genome shotgun (WGS) entry which is preliminary data.</text>
</comment>
<keyword evidence="4" id="KW-1185">Reference proteome</keyword>
<keyword evidence="2" id="KW-0732">Signal</keyword>
<evidence type="ECO:0000313" key="4">
    <source>
        <dbReference type="Proteomes" id="UP000007350"/>
    </source>
</evidence>
<protein>
    <submittedName>
        <fullName evidence="3">Mucin-associated surface protein (MASP), putative</fullName>
    </submittedName>
</protein>
<feature type="chain" id="PRO_5003863723" evidence="2">
    <location>
        <begin position="25"/>
        <end position="269"/>
    </location>
</feature>
<gene>
    <name evidence="3" type="ORF">MOQ_008265</name>
</gene>
<dbReference type="Proteomes" id="UP000007350">
    <property type="component" value="Unassembled WGS sequence"/>
</dbReference>
<organism evidence="3 4">
    <name type="scientific">Trypanosoma cruzi marinkellei</name>
    <dbReference type="NCBI Taxonomy" id="85056"/>
    <lineage>
        <taxon>Eukaryota</taxon>
        <taxon>Discoba</taxon>
        <taxon>Euglenozoa</taxon>
        <taxon>Kinetoplastea</taxon>
        <taxon>Metakinetoplastina</taxon>
        <taxon>Trypanosomatida</taxon>
        <taxon>Trypanosomatidae</taxon>
        <taxon>Trypanosoma</taxon>
        <taxon>Schizotrypanum</taxon>
    </lineage>
</organism>
<feature type="signal peptide" evidence="2">
    <location>
        <begin position="1"/>
        <end position="24"/>
    </location>
</feature>
<feature type="compositionally biased region" description="Low complexity" evidence="1">
    <location>
        <begin position="227"/>
        <end position="260"/>
    </location>
</feature>
<evidence type="ECO:0000256" key="1">
    <source>
        <dbReference type="SAM" id="MobiDB-lite"/>
    </source>
</evidence>
<evidence type="ECO:0000313" key="3">
    <source>
        <dbReference type="EMBL" id="EKF28000.1"/>
    </source>
</evidence>
<dbReference type="EMBL" id="AHKC01017000">
    <property type="protein sequence ID" value="EKF28000.1"/>
    <property type="molecule type" value="Genomic_DNA"/>
</dbReference>
<proteinExistence type="predicted"/>
<feature type="non-terminal residue" evidence="3">
    <location>
        <position position="269"/>
    </location>
</feature>
<feature type="compositionally biased region" description="Gly residues" evidence="1">
    <location>
        <begin position="97"/>
        <end position="107"/>
    </location>
</feature>
<dbReference type="AlphaFoldDB" id="K2MLG2"/>